<proteinExistence type="predicted"/>
<name>E1EZJ3_GIAIA</name>
<gene>
    <name evidence="2" type="ORF">GLP15_5051</name>
</gene>
<comment type="caution">
    <text evidence="2">The sequence shown here is derived from an EMBL/GenBank/DDBJ whole genome shotgun (WGS) entry which is preliminary data.</text>
</comment>
<protein>
    <submittedName>
        <fullName evidence="2">Uncharacterized protein</fullName>
    </submittedName>
</protein>
<evidence type="ECO:0000256" key="1">
    <source>
        <dbReference type="SAM" id="MobiDB-lite"/>
    </source>
</evidence>
<feature type="region of interest" description="Disordered" evidence="1">
    <location>
        <begin position="47"/>
        <end position="73"/>
    </location>
</feature>
<reference evidence="2 3" key="1">
    <citation type="journal article" date="2010" name="BMC Genomics">
        <title>Genome analysis and comparative genomics of a Giardia intestinalis assemblage E isolate.</title>
        <authorList>
            <person name="Jerlstrom-Hultqvist J."/>
            <person name="Franzen O."/>
            <person name="Ankarklev J."/>
            <person name="Xu F."/>
            <person name="Nohynkova E."/>
            <person name="Andersson J.O."/>
            <person name="Svard S.G."/>
            <person name="Andersson B."/>
        </authorList>
    </citation>
    <scope>NUCLEOTIDE SEQUENCE [LARGE SCALE GENOMIC DNA]</scope>
    <source>
        <strain evidence="2 3">P15</strain>
    </source>
</reference>
<dbReference type="VEuPathDB" id="GiardiaDB:GLP15_5051"/>
<dbReference type="EMBL" id="ACVC01000097">
    <property type="protein sequence ID" value="EFO64366.1"/>
    <property type="molecule type" value="Genomic_DNA"/>
</dbReference>
<evidence type="ECO:0000313" key="2">
    <source>
        <dbReference type="EMBL" id="EFO64366.1"/>
    </source>
</evidence>
<dbReference type="AlphaFoldDB" id="E1EZJ3"/>
<accession>E1EZJ3</accession>
<feature type="region of interest" description="Disordered" evidence="1">
    <location>
        <begin position="513"/>
        <end position="539"/>
    </location>
</feature>
<dbReference type="Proteomes" id="UP000008974">
    <property type="component" value="Unassembled WGS sequence"/>
</dbReference>
<dbReference type="OMA" id="FPCYWEG"/>
<feature type="compositionally biased region" description="Low complexity" evidence="1">
    <location>
        <begin position="47"/>
        <end position="56"/>
    </location>
</feature>
<organism evidence="2 3">
    <name type="scientific">Giardia intestinalis (strain P15)</name>
    <name type="common">Giardia lamblia</name>
    <dbReference type="NCBI Taxonomy" id="658858"/>
    <lineage>
        <taxon>Eukaryota</taxon>
        <taxon>Metamonada</taxon>
        <taxon>Diplomonadida</taxon>
        <taxon>Hexamitidae</taxon>
        <taxon>Giardiinae</taxon>
        <taxon>Giardia</taxon>
    </lineage>
</organism>
<dbReference type="OrthoDB" id="10382910at2759"/>
<evidence type="ECO:0000313" key="3">
    <source>
        <dbReference type="Proteomes" id="UP000008974"/>
    </source>
</evidence>
<sequence length="575" mass="63533">MLDNCDNHTNLLTQMESLRRYFPLTLTTMAAETMESLLLSAKISSYTGTGSSSGSSNPSARMPLSGMMGSSTSKNSAVPPIDIYQSVTDSIISFEEVTLSEHSNKPTEVPVGENLSTSFHNSDVACNVNMGPLSPSLVCTEKSSSCMHTFNKKGDKCAGSLSEIFANCNGSKRTSLLVPFILGTDRLEILAEYNQESATRKKLLRRPGRNVLSLLSDKVYMGDPYHLLVLPSNASKPFSSRRPLFQTGMPPDAHIFPCYWEGTIENRTAARTVVSINGYHVRLITLLSPSVYERFSPSFNPVHSVHFNRTAKLISNAAHYSCIWRLKASELTSRSDKDEEKDCGKVYEIGVMPQVEKQLFLHAPRAASIAFSRRSATLDDSTQQCAHSVSNTNTSYLDTDPLILLHPSNQSPFMEQANGTSTSYIDYSSHVDVSSSAQPGLSSILNFNTLSQDTLSPAVTLTGSQPSSSNTSNYTTPITLNELFRDPLRSKERIRQSASRQLLQHRCWDSRSGKTIPSLSQRPAVSNLEPSTLPPTGNLSVLRRDYNRPDIAHKYAKRREHMFKVAYEMGLSRKV</sequence>